<gene>
    <name evidence="4" type="ORF">FHS83_003248</name>
</gene>
<keyword evidence="2" id="KW-0732">Signal</keyword>
<feature type="chain" id="PRO_5032855017" description="EF-hand domain-containing protein" evidence="2">
    <location>
        <begin position="23"/>
        <end position="269"/>
    </location>
</feature>
<evidence type="ECO:0000256" key="2">
    <source>
        <dbReference type="SAM" id="SignalP"/>
    </source>
</evidence>
<dbReference type="AlphaFoldDB" id="A0A846N4F8"/>
<accession>A0A846N4F8</accession>
<name>A0A846N4F8_9PROT</name>
<feature type="signal peptide" evidence="2">
    <location>
        <begin position="1"/>
        <end position="22"/>
    </location>
</feature>
<protein>
    <recommendedName>
        <fullName evidence="3">EF-hand domain-containing protein</fullName>
    </recommendedName>
</protein>
<dbReference type="InterPro" id="IPR018247">
    <property type="entry name" value="EF_Hand_1_Ca_BS"/>
</dbReference>
<evidence type="ECO:0000313" key="5">
    <source>
        <dbReference type="Proteomes" id="UP000570514"/>
    </source>
</evidence>
<dbReference type="EMBL" id="JAASRM010000001">
    <property type="protein sequence ID" value="NIK89930.1"/>
    <property type="molecule type" value="Genomic_DNA"/>
</dbReference>
<sequence>MTSKRLVLSIVFGAGLAVSASAQPSGNAQNDGPMQGLERSSERGAERMLRNFDTNKDGRVTRAEMNNILGARFAAATRHQAGMSIEQYIAARAAEFRPANEAMFHRLDWNGDGKLTLAEYVAPQHIRFVELDRNGQGYVFCGVSDGGGRSGRAGLAGFCRENDLDMDGKVTRGELDTAIAKRFAAGAGKGQTMVLTQFVASEEQRYLPVNVRGFRRLDQDGDGLLSIHEYAGSEIAQFAKLDKNGNGILEPNELHPRQMRMAQNGLRNY</sequence>
<dbReference type="PROSITE" id="PS50222">
    <property type="entry name" value="EF_HAND_2"/>
    <property type="match status" value="1"/>
</dbReference>
<dbReference type="RefSeq" id="WP_167084049.1">
    <property type="nucleotide sequence ID" value="NZ_BAAADC010000001.1"/>
</dbReference>
<organism evidence="4 5">
    <name type="scientific">Rhizomicrobium palustre</name>
    <dbReference type="NCBI Taxonomy" id="189966"/>
    <lineage>
        <taxon>Bacteria</taxon>
        <taxon>Pseudomonadati</taxon>
        <taxon>Pseudomonadota</taxon>
        <taxon>Alphaproteobacteria</taxon>
        <taxon>Micropepsales</taxon>
        <taxon>Micropepsaceae</taxon>
        <taxon>Rhizomicrobium</taxon>
    </lineage>
</organism>
<feature type="region of interest" description="Disordered" evidence="1">
    <location>
        <begin position="21"/>
        <end position="44"/>
    </location>
</feature>
<dbReference type="PANTHER" id="PTHR10827:SF85">
    <property type="entry name" value="CALCIUM-BINDING PROTEIN"/>
    <property type="match status" value="1"/>
</dbReference>
<evidence type="ECO:0000256" key="1">
    <source>
        <dbReference type="SAM" id="MobiDB-lite"/>
    </source>
</evidence>
<dbReference type="PANTHER" id="PTHR10827">
    <property type="entry name" value="RETICULOCALBIN"/>
    <property type="match status" value="1"/>
</dbReference>
<dbReference type="InterPro" id="IPR002048">
    <property type="entry name" value="EF_hand_dom"/>
</dbReference>
<comment type="caution">
    <text evidence="4">The sequence shown here is derived from an EMBL/GenBank/DDBJ whole genome shotgun (WGS) entry which is preliminary data.</text>
</comment>
<reference evidence="4 5" key="1">
    <citation type="submission" date="2020-03" db="EMBL/GenBank/DDBJ databases">
        <title>Genomic Encyclopedia of Type Strains, Phase IV (KMG-IV): sequencing the most valuable type-strain genomes for metagenomic binning, comparative biology and taxonomic classification.</title>
        <authorList>
            <person name="Goeker M."/>
        </authorList>
    </citation>
    <scope>NUCLEOTIDE SEQUENCE [LARGE SCALE GENOMIC DNA]</scope>
    <source>
        <strain evidence="4 5">DSM 19867</strain>
    </source>
</reference>
<dbReference type="Pfam" id="PF13202">
    <property type="entry name" value="EF-hand_5"/>
    <property type="match status" value="3"/>
</dbReference>
<proteinExistence type="predicted"/>
<dbReference type="PROSITE" id="PS00018">
    <property type="entry name" value="EF_HAND_1"/>
    <property type="match status" value="3"/>
</dbReference>
<dbReference type="GO" id="GO:0005509">
    <property type="term" value="F:calcium ion binding"/>
    <property type="evidence" value="ECO:0007669"/>
    <property type="project" value="InterPro"/>
</dbReference>
<dbReference type="InterPro" id="IPR011992">
    <property type="entry name" value="EF-hand-dom_pair"/>
</dbReference>
<feature type="domain" description="EF-hand" evidence="3">
    <location>
        <begin position="40"/>
        <end position="75"/>
    </location>
</feature>
<evidence type="ECO:0000313" key="4">
    <source>
        <dbReference type="EMBL" id="NIK89930.1"/>
    </source>
</evidence>
<dbReference type="Proteomes" id="UP000570514">
    <property type="component" value="Unassembled WGS sequence"/>
</dbReference>
<dbReference type="Gene3D" id="1.10.238.10">
    <property type="entry name" value="EF-hand"/>
    <property type="match status" value="2"/>
</dbReference>
<keyword evidence="5" id="KW-1185">Reference proteome</keyword>
<evidence type="ECO:0000259" key="3">
    <source>
        <dbReference type="PROSITE" id="PS50222"/>
    </source>
</evidence>
<dbReference type="SUPFAM" id="SSF47473">
    <property type="entry name" value="EF-hand"/>
    <property type="match status" value="1"/>
</dbReference>
<feature type="compositionally biased region" description="Polar residues" evidence="1">
    <location>
        <begin position="21"/>
        <end position="32"/>
    </location>
</feature>